<dbReference type="AlphaFoldDB" id="A0A837AXQ2"/>
<proteinExistence type="predicted"/>
<dbReference type="EMBL" id="JAFJZO010000005">
    <property type="protein sequence ID" value="KAG5511383.1"/>
    <property type="molecule type" value="Genomic_DNA"/>
</dbReference>
<evidence type="ECO:0000313" key="3">
    <source>
        <dbReference type="Proteomes" id="UP000674318"/>
    </source>
</evidence>
<name>A0A837AXQ2_9TRYP</name>
<protein>
    <submittedName>
        <fullName evidence="2">Uncharacterized protein</fullName>
    </submittedName>
</protein>
<dbReference type="KEGG" id="phet:94293362"/>
<sequence length="740" mass="79240">MVSMLVQRQQREAAMRKERLLAARQEAAALSIRQARSYQNQKRVQETCVREDARQQWLESQTRDVAVIDGLLVRISTEQGEAQEAAARCKAHLQAEACKEAAAWRAERQLEAARHRLAVAHTRVEAHERAKLGHETELRRAAVREMEKVRAARAAATAPAPFSLSSVLGSMQAPSVATHAPVASIPVPQPSREPLRTAAPSKAGAAPDDAPLATQSAPRRWRMSQVAPHVHVTLHGATTHRAATSEKTDIGDVTAADEAVPASADAYAKECAAIQQRKSKLLKDGQERAAQRAASVLCRQRAMELQQQEEDYAQKERLAAVKTHYRHPFEEKPTTDSGEGAAAKGDACTATAVGTTTTTTTTTSDHPPKPQNPSHRPTRHQQAYLKGEKEFRAAFVEAPPVMVRLDEQPPRRAPLSELLRPVKMTDLLYSLAHRLPADAVTLTPTQKDEFGASPAVSRHSSMTGGAPKAVQPSARARVLPSVPLRTLPLDHRTSVSPETTEPAPAGKTAVDAPLSNSEEACVSPPPPRRDSNDPLRAPLHASAEALTAPSTMQLDVQVDYTSPPRTPSPKKDVAAEEVVAISPLTPVPLSCAEVPLADLGDEPTGRSAPDAIVTHQKQPLAALGGRWTPSGHPSTSTSLSESSSRKERTPGHHRHNRSFTPSTPLSTSIAATSEATDLASGSSSASSEESSGTSGIDASSSSKDSSSIGGSSCYSMPVMTAEQLKLALLRLRSRIRSAQK</sequence>
<keyword evidence="3" id="KW-1185">Reference proteome</keyword>
<accession>A0A837AXQ2</accession>
<feature type="compositionally biased region" description="Polar residues" evidence="1">
    <location>
        <begin position="658"/>
        <end position="675"/>
    </location>
</feature>
<dbReference type="GeneID" id="94293362"/>
<organism evidence="2 3">
    <name type="scientific">Porcisia hertigi</name>
    <dbReference type="NCBI Taxonomy" id="2761500"/>
    <lineage>
        <taxon>Eukaryota</taxon>
        <taxon>Discoba</taxon>
        <taxon>Euglenozoa</taxon>
        <taxon>Kinetoplastea</taxon>
        <taxon>Metakinetoplastina</taxon>
        <taxon>Trypanosomatida</taxon>
        <taxon>Trypanosomatidae</taxon>
        <taxon>Leishmaniinae</taxon>
        <taxon>Porcisia</taxon>
    </lineage>
</organism>
<feature type="compositionally biased region" description="Low complexity" evidence="1">
    <location>
        <begin position="679"/>
        <end position="712"/>
    </location>
</feature>
<feature type="compositionally biased region" description="Low complexity" evidence="1">
    <location>
        <begin position="628"/>
        <end position="642"/>
    </location>
</feature>
<dbReference type="Proteomes" id="UP000674318">
    <property type="component" value="Unassembled WGS sequence"/>
</dbReference>
<feature type="compositionally biased region" description="Low complexity" evidence="1">
    <location>
        <begin position="340"/>
        <end position="363"/>
    </location>
</feature>
<gene>
    <name evidence="2" type="ORF">JKF63_07346</name>
</gene>
<dbReference type="OrthoDB" id="273905at2759"/>
<feature type="region of interest" description="Disordered" evidence="1">
    <location>
        <begin position="449"/>
        <end position="536"/>
    </location>
</feature>
<evidence type="ECO:0000256" key="1">
    <source>
        <dbReference type="SAM" id="MobiDB-lite"/>
    </source>
</evidence>
<comment type="caution">
    <text evidence="2">The sequence shown here is derived from an EMBL/GenBank/DDBJ whole genome shotgun (WGS) entry which is preliminary data.</text>
</comment>
<feature type="region of interest" description="Disordered" evidence="1">
    <location>
        <begin position="184"/>
        <end position="213"/>
    </location>
</feature>
<reference evidence="2 3" key="1">
    <citation type="submission" date="2021-02" db="EMBL/GenBank/DDBJ databases">
        <title>Porcisia hertigi Genome sequencing and assembly.</title>
        <authorList>
            <person name="Almutairi H."/>
            <person name="Gatherer D."/>
        </authorList>
    </citation>
    <scope>NUCLEOTIDE SEQUENCE [LARGE SCALE GENOMIC DNA]</scope>
    <source>
        <strain evidence="2 3">C119</strain>
    </source>
</reference>
<dbReference type="RefSeq" id="XP_067759595.1">
    <property type="nucleotide sequence ID" value="XM_067903285.1"/>
</dbReference>
<feature type="region of interest" description="Disordered" evidence="1">
    <location>
        <begin position="325"/>
        <end position="381"/>
    </location>
</feature>
<evidence type="ECO:0000313" key="2">
    <source>
        <dbReference type="EMBL" id="KAG5511383.1"/>
    </source>
</evidence>
<feature type="region of interest" description="Disordered" evidence="1">
    <location>
        <begin position="623"/>
        <end position="714"/>
    </location>
</feature>